<dbReference type="EMBL" id="OU963871">
    <property type="protein sequence ID" value="CAH0383450.1"/>
    <property type="molecule type" value="Genomic_DNA"/>
</dbReference>
<evidence type="ECO:0000313" key="2">
    <source>
        <dbReference type="Proteomes" id="UP001152759"/>
    </source>
</evidence>
<organism evidence="1 2">
    <name type="scientific">Bemisia tabaci</name>
    <name type="common">Sweetpotato whitefly</name>
    <name type="synonym">Aleurodes tabaci</name>
    <dbReference type="NCBI Taxonomy" id="7038"/>
    <lineage>
        <taxon>Eukaryota</taxon>
        <taxon>Metazoa</taxon>
        <taxon>Ecdysozoa</taxon>
        <taxon>Arthropoda</taxon>
        <taxon>Hexapoda</taxon>
        <taxon>Insecta</taxon>
        <taxon>Pterygota</taxon>
        <taxon>Neoptera</taxon>
        <taxon>Paraneoptera</taxon>
        <taxon>Hemiptera</taxon>
        <taxon>Sternorrhyncha</taxon>
        <taxon>Aleyrodoidea</taxon>
        <taxon>Aleyrodidae</taxon>
        <taxon>Aleyrodinae</taxon>
        <taxon>Bemisia</taxon>
    </lineage>
</organism>
<gene>
    <name evidence="1" type="ORF">BEMITA_LOCUS2900</name>
</gene>
<proteinExistence type="predicted"/>
<evidence type="ECO:0000313" key="1">
    <source>
        <dbReference type="EMBL" id="CAH0383450.1"/>
    </source>
</evidence>
<keyword evidence="2" id="KW-1185">Reference proteome</keyword>
<protein>
    <submittedName>
        <fullName evidence="1">Uncharacterized protein</fullName>
    </submittedName>
</protein>
<dbReference type="Proteomes" id="UP001152759">
    <property type="component" value="Chromosome 10"/>
</dbReference>
<name>A0A9P0EXT6_BEMTA</name>
<accession>A0A9P0EXT6</accession>
<sequence>MDHPRGSIKRSEVQLLASLVSVLSASITSSASYHQPPKIIMKFLVSLLFVAAVAYAGETELVREKRGVFFADAPYAYAPAAYHHAYAAPAFAPAAYHHAYAAPAFAPAAYATAYAAPAPVVAAAPAPVAVAAPRSSIIQANPGSYSELTHFY</sequence>
<reference evidence="1" key="1">
    <citation type="submission" date="2021-12" db="EMBL/GenBank/DDBJ databases">
        <authorList>
            <person name="King R."/>
        </authorList>
    </citation>
    <scope>NUCLEOTIDE SEQUENCE</scope>
</reference>
<dbReference type="AlphaFoldDB" id="A0A9P0EXT6"/>